<dbReference type="EMBL" id="JAUTBF010000001">
    <property type="protein sequence ID" value="MDQ1121835.1"/>
    <property type="molecule type" value="Genomic_DNA"/>
</dbReference>
<comment type="subcellular location">
    <subcellularLocation>
        <location evidence="1">Cell membrane</location>
        <topology evidence="1">Peripheral membrane protein</topology>
    </subcellularLocation>
</comment>
<feature type="compositionally biased region" description="Low complexity" evidence="6">
    <location>
        <begin position="235"/>
        <end position="257"/>
    </location>
</feature>
<evidence type="ECO:0000256" key="2">
    <source>
        <dbReference type="ARBA" id="ARBA00022448"/>
    </source>
</evidence>
<comment type="caution">
    <text evidence="8">The sequence shown here is derived from an EMBL/GenBank/DDBJ whole genome shotgun (WGS) entry which is preliminary data.</text>
</comment>
<feature type="compositionally biased region" description="Low complexity" evidence="6">
    <location>
        <begin position="185"/>
        <end position="197"/>
    </location>
</feature>
<dbReference type="PANTHER" id="PTHR42711:SF19">
    <property type="entry name" value="DOXORUBICIN RESISTANCE ATP-BINDING PROTEIN DRRA"/>
    <property type="match status" value="1"/>
</dbReference>
<proteinExistence type="predicted"/>
<accession>A0ABU0TQA7</accession>
<feature type="domain" description="ABC transporter" evidence="7">
    <location>
        <begin position="406"/>
        <end position="636"/>
    </location>
</feature>
<evidence type="ECO:0000256" key="1">
    <source>
        <dbReference type="ARBA" id="ARBA00004202"/>
    </source>
</evidence>
<dbReference type="Proteomes" id="UP001226691">
    <property type="component" value="Unassembled WGS sequence"/>
</dbReference>
<evidence type="ECO:0000313" key="9">
    <source>
        <dbReference type="Proteomes" id="UP001226691"/>
    </source>
</evidence>
<dbReference type="InterPro" id="IPR003439">
    <property type="entry name" value="ABC_transporter-like_ATP-bd"/>
</dbReference>
<name>A0ABU0TQA7_MICTR</name>
<feature type="compositionally biased region" description="Low complexity" evidence="6">
    <location>
        <begin position="12"/>
        <end position="28"/>
    </location>
</feature>
<feature type="compositionally biased region" description="Low complexity" evidence="6">
    <location>
        <begin position="269"/>
        <end position="289"/>
    </location>
</feature>
<feature type="compositionally biased region" description="Low complexity" evidence="6">
    <location>
        <begin position="40"/>
        <end position="127"/>
    </location>
</feature>
<feature type="compositionally biased region" description="Pro residues" evidence="6">
    <location>
        <begin position="156"/>
        <end position="179"/>
    </location>
</feature>
<dbReference type="InterPro" id="IPR050763">
    <property type="entry name" value="ABC_transporter_ATP-binding"/>
</dbReference>
<keyword evidence="5" id="KW-0046">Antibiotic resistance</keyword>
<keyword evidence="9" id="KW-1185">Reference proteome</keyword>
<feature type="compositionally biased region" description="Pro residues" evidence="6">
    <location>
        <begin position="1"/>
        <end position="11"/>
    </location>
</feature>
<feature type="compositionally biased region" description="Acidic residues" evidence="6">
    <location>
        <begin position="333"/>
        <end position="343"/>
    </location>
</feature>
<feature type="compositionally biased region" description="Low complexity" evidence="6">
    <location>
        <begin position="304"/>
        <end position="313"/>
    </location>
</feature>
<feature type="compositionally biased region" description="Low complexity" evidence="6">
    <location>
        <begin position="344"/>
        <end position="372"/>
    </location>
</feature>
<evidence type="ECO:0000256" key="4">
    <source>
        <dbReference type="ARBA" id="ARBA00022840"/>
    </source>
</evidence>
<dbReference type="InterPro" id="IPR003593">
    <property type="entry name" value="AAA+_ATPase"/>
</dbReference>
<evidence type="ECO:0000256" key="6">
    <source>
        <dbReference type="SAM" id="MobiDB-lite"/>
    </source>
</evidence>
<dbReference type="SUPFAM" id="SSF52540">
    <property type="entry name" value="P-loop containing nucleoside triphosphate hydrolases"/>
    <property type="match status" value="1"/>
</dbReference>
<dbReference type="GO" id="GO:0005524">
    <property type="term" value="F:ATP binding"/>
    <property type="evidence" value="ECO:0007669"/>
    <property type="project" value="UniProtKB-KW"/>
</dbReference>
<keyword evidence="4 8" id="KW-0067">ATP-binding</keyword>
<keyword evidence="3" id="KW-0547">Nucleotide-binding</keyword>
<organism evidence="8 9">
    <name type="scientific">Microbacterium trichothecenolyticum</name>
    <name type="common">Aureobacterium trichothecenolyticum</name>
    <dbReference type="NCBI Taxonomy" id="69370"/>
    <lineage>
        <taxon>Bacteria</taxon>
        <taxon>Bacillati</taxon>
        <taxon>Actinomycetota</taxon>
        <taxon>Actinomycetes</taxon>
        <taxon>Micrococcales</taxon>
        <taxon>Microbacteriaceae</taxon>
        <taxon>Microbacterium</taxon>
    </lineage>
</organism>
<feature type="compositionally biased region" description="Acidic residues" evidence="6">
    <location>
        <begin position="291"/>
        <end position="301"/>
    </location>
</feature>
<evidence type="ECO:0000313" key="8">
    <source>
        <dbReference type="EMBL" id="MDQ1121835.1"/>
    </source>
</evidence>
<dbReference type="Pfam" id="PF00005">
    <property type="entry name" value="ABC_tran"/>
    <property type="match status" value="1"/>
</dbReference>
<feature type="region of interest" description="Disordered" evidence="6">
    <location>
        <begin position="1"/>
        <end position="396"/>
    </location>
</feature>
<dbReference type="SMART" id="SM00382">
    <property type="entry name" value="AAA"/>
    <property type="match status" value="1"/>
</dbReference>
<dbReference type="PROSITE" id="PS50893">
    <property type="entry name" value="ABC_TRANSPORTER_2"/>
    <property type="match status" value="1"/>
</dbReference>
<evidence type="ECO:0000256" key="5">
    <source>
        <dbReference type="ARBA" id="ARBA00023251"/>
    </source>
</evidence>
<evidence type="ECO:0000259" key="7">
    <source>
        <dbReference type="PROSITE" id="PS50893"/>
    </source>
</evidence>
<dbReference type="CDD" id="cd03230">
    <property type="entry name" value="ABC_DR_subfamily_A"/>
    <property type="match status" value="1"/>
</dbReference>
<dbReference type="PANTHER" id="PTHR42711">
    <property type="entry name" value="ABC TRANSPORTER ATP-BINDING PROTEIN"/>
    <property type="match status" value="1"/>
</dbReference>
<protein>
    <submittedName>
        <fullName evidence="8">ABC-2 type transport system ATP-binding protein</fullName>
    </submittedName>
</protein>
<reference evidence="8 9" key="1">
    <citation type="submission" date="2023-07" db="EMBL/GenBank/DDBJ databases">
        <title>Functional and genomic diversity of the sorghum phyllosphere microbiome.</title>
        <authorList>
            <person name="Shade A."/>
        </authorList>
    </citation>
    <scope>NUCLEOTIDE SEQUENCE [LARGE SCALE GENOMIC DNA]</scope>
    <source>
        <strain evidence="8 9">SORGH_AS_1207</strain>
    </source>
</reference>
<dbReference type="RefSeq" id="WP_307479514.1">
    <property type="nucleotide sequence ID" value="NZ_JAUTBF010000001.1"/>
</dbReference>
<dbReference type="InterPro" id="IPR027417">
    <property type="entry name" value="P-loop_NTPase"/>
</dbReference>
<gene>
    <name evidence="8" type="ORF">QE412_000408</name>
</gene>
<evidence type="ECO:0000256" key="3">
    <source>
        <dbReference type="ARBA" id="ARBA00022741"/>
    </source>
</evidence>
<sequence>MTASLPQPPDSPSSDTEAAAASAESSSSPRPPAKPRAPRAPRATTPRAPRTNPARPKAPAAADAGAADGAPEAADTPKAPATPRSPRTTASRSTTGAATPRTPAKKPANPRATAASSSTARTPAAKKPAAKRPVAKKPTTSRASATPKPAVDEAPPTTPPPPATAPPEFVIPPRPPLPVPSAEIADAAASDPTPADVAVEEPAVEKLAVETGAESSHADASQTSDSDGELPVDDVAPTGGTVEAAATAADGVPVVAPDLVTETPLEPPASGDDLAASSSSTPAPDASASEQTDESVSEPEQTDASPSAVAAAAFDGTPADVRVDDAEPVVLSDEIESESEPEPDSASAVESEAEATATVESEPEAGSAATPEPEAEPEPEAATSSLAAVDPAPSSDALDDTAVAVLTLRGVTKTFGELRAVDAIDLTVPAGSFYGLVGPNGAGKTTTLSIIAGLLRADGGSVTINGIDAAKRSRETKKMIGVLPDRLRTFDRLTGRQLLSYYGALRGLPAPLVESRVADLARAFDLVDALARPVSDYSAGMTKKVMLAGAMIHSPRVLVLDEPFEAVDPVSSGVILDILGTYVAHGGTVILSSHGMELVERVCSRVAVIVSGQVLAEGTVDEVRGEATLEQRFLELAGGLGDVEGLEWLHTFSA</sequence>
<keyword evidence="2" id="KW-0813">Transport</keyword>
<dbReference type="Gene3D" id="3.40.50.300">
    <property type="entry name" value="P-loop containing nucleotide triphosphate hydrolases"/>
    <property type="match status" value="1"/>
</dbReference>